<name>A0ABV6G6B5_9GAMM</name>
<keyword evidence="2" id="KW-0472">Membrane</keyword>
<feature type="compositionally biased region" description="Basic residues" evidence="1">
    <location>
        <begin position="160"/>
        <end position="171"/>
    </location>
</feature>
<feature type="region of interest" description="Disordered" evidence="1">
    <location>
        <begin position="1"/>
        <end position="21"/>
    </location>
</feature>
<evidence type="ECO:0000313" key="4">
    <source>
        <dbReference type="Proteomes" id="UP001589814"/>
    </source>
</evidence>
<feature type="region of interest" description="Disordered" evidence="1">
    <location>
        <begin position="148"/>
        <end position="171"/>
    </location>
</feature>
<dbReference type="EMBL" id="JBHLVX010000055">
    <property type="protein sequence ID" value="MFC0269208.1"/>
    <property type="molecule type" value="Genomic_DNA"/>
</dbReference>
<evidence type="ECO:0000256" key="2">
    <source>
        <dbReference type="SAM" id="Phobius"/>
    </source>
</evidence>
<dbReference type="Proteomes" id="UP001589814">
    <property type="component" value="Unassembled WGS sequence"/>
</dbReference>
<reference evidence="3 4" key="1">
    <citation type="submission" date="2024-09" db="EMBL/GenBank/DDBJ databases">
        <authorList>
            <person name="Sun Q."/>
            <person name="Mori K."/>
        </authorList>
    </citation>
    <scope>NUCLEOTIDE SEQUENCE [LARGE SCALE GENOMIC DNA]</scope>
    <source>
        <strain evidence="3 4">CCM 7415</strain>
    </source>
</reference>
<protein>
    <submittedName>
        <fullName evidence="3">Uncharacterized protein</fullName>
    </submittedName>
</protein>
<keyword evidence="2" id="KW-0812">Transmembrane</keyword>
<feature type="transmembrane region" description="Helical" evidence="2">
    <location>
        <begin position="272"/>
        <end position="293"/>
    </location>
</feature>
<feature type="transmembrane region" description="Helical" evidence="2">
    <location>
        <begin position="359"/>
        <end position="378"/>
    </location>
</feature>
<organism evidence="3 4">
    <name type="scientific">Kushneria aurantia</name>
    <dbReference type="NCBI Taxonomy" id="504092"/>
    <lineage>
        <taxon>Bacteria</taxon>
        <taxon>Pseudomonadati</taxon>
        <taxon>Pseudomonadota</taxon>
        <taxon>Gammaproteobacteria</taxon>
        <taxon>Oceanospirillales</taxon>
        <taxon>Halomonadaceae</taxon>
        <taxon>Kushneria</taxon>
    </lineage>
</organism>
<comment type="caution">
    <text evidence="3">The sequence shown here is derived from an EMBL/GenBank/DDBJ whole genome shotgun (WGS) entry which is preliminary data.</text>
</comment>
<evidence type="ECO:0000256" key="1">
    <source>
        <dbReference type="SAM" id="MobiDB-lite"/>
    </source>
</evidence>
<feature type="transmembrane region" description="Helical" evidence="2">
    <location>
        <begin position="242"/>
        <end position="260"/>
    </location>
</feature>
<proteinExistence type="predicted"/>
<keyword evidence="2" id="KW-1133">Transmembrane helix</keyword>
<feature type="transmembrane region" description="Helical" evidence="2">
    <location>
        <begin position="313"/>
        <end position="339"/>
    </location>
</feature>
<feature type="compositionally biased region" description="Low complexity" evidence="1">
    <location>
        <begin position="1"/>
        <end position="13"/>
    </location>
</feature>
<gene>
    <name evidence="3" type="ORF">ACFFHW_14650</name>
</gene>
<sequence>MPHASESSSQQSDSQEKQPTTLSVGLIPAPELPEALVASIVDELSDLFESHVDNRYQWQVQSETDPLIGAEESTDEMLYQARRMRRDREWDYVICVTDLPIYRNNRLVIAEASEAYRVALISQPALGASPMRKRLREAVIHLLNEMHHGSSEQARERQQSHNRHQLGARRRHGLRNNNARHLLGQRLSELIAPIQRISPQKTDDQVSVRFTARWHFTGRCKLLAGMVRANRPWSIFPTFRKVIAVAFATGAYALLLPSLWRLGDAYEPWRFVVLMIGSLAAMVIWIVIVHGLWEPQRHRHAFPMATLYNLTTLITLSIGVLFYYAMLLVMFLVSVIIFVPPGLLAQVLGHAISPWHYPSLAWLAASVATVAGALGSGLESDTRVRAATYGYRQQSRQQRVRQLTEDNSKQES</sequence>
<accession>A0ABV6G6B5</accession>
<keyword evidence="4" id="KW-1185">Reference proteome</keyword>
<evidence type="ECO:0000313" key="3">
    <source>
        <dbReference type="EMBL" id="MFC0269208.1"/>
    </source>
</evidence>
<dbReference type="RefSeq" id="WP_156826754.1">
    <property type="nucleotide sequence ID" value="NZ_JBHLVX010000055.1"/>
</dbReference>
<feature type="compositionally biased region" description="Basic and acidic residues" evidence="1">
    <location>
        <begin position="148"/>
        <end position="159"/>
    </location>
</feature>